<evidence type="ECO:0000256" key="7">
    <source>
        <dbReference type="ARBA" id="ARBA00023224"/>
    </source>
</evidence>
<dbReference type="GO" id="GO:0005886">
    <property type="term" value="C:plasma membrane"/>
    <property type="evidence" value="ECO:0007669"/>
    <property type="project" value="UniProtKB-SubCell"/>
</dbReference>
<dbReference type="FunFam" id="1.10.287.950:FF:000001">
    <property type="entry name" value="Methyl-accepting chemotaxis sensory transducer"/>
    <property type="match status" value="1"/>
</dbReference>
<dbReference type="PRINTS" id="PR00260">
    <property type="entry name" value="CHEMTRNSDUCR"/>
</dbReference>
<keyword evidence="5 10" id="KW-1133">Transmembrane helix</keyword>
<evidence type="ECO:0000313" key="13">
    <source>
        <dbReference type="EMBL" id="OEY69333.1"/>
    </source>
</evidence>
<evidence type="ECO:0000259" key="12">
    <source>
        <dbReference type="PROSITE" id="PS50885"/>
    </source>
</evidence>
<dbReference type="GO" id="GO:0006935">
    <property type="term" value="P:chemotaxis"/>
    <property type="evidence" value="ECO:0007669"/>
    <property type="project" value="UniProtKB-KW"/>
</dbReference>
<name>A0A1E7Q5H8_9GAMM</name>
<evidence type="ECO:0000256" key="2">
    <source>
        <dbReference type="ARBA" id="ARBA00022475"/>
    </source>
</evidence>
<feature type="transmembrane region" description="Helical" evidence="10">
    <location>
        <begin position="326"/>
        <end position="345"/>
    </location>
</feature>
<dbReference type="CDD" id="cd06225">
    <property type="entry name" value="HAMP"/>
    <property type="match status" value="1"/>
</dbReference>
<keyword evidence="4 10" id="KW-0812">Transmembrane</keyword>
<accession>A0A1E7Q5H8</accession>
<dbReference type="PANTHER" id="PTHR32089">
    <property type="entry name" value="METHYL-ACCEPTING CHEMOTAXIS PROTEIN MCPB"/>
    <property type="match status" value="1"/>
</dbReference>
<dbReference type="GO" id="GO:0004888">
    <property type="term" value="F:transmembrane signaling receptor activity"/>
    <property type="evidence" value="ECO:0007669"/>
    <property type="project" value="InterPro"/>
</dbReference>
<dbReference type="Gene3D" id="1.10.287.950">
    <property type="entry name" value="Methyl-accepting chemotaxis protein"/>
    <property type="match status" value="1"/>
</dbReference>
<evidence type="ECO:0000256" key="9">
    <source>
        <dbReference type="PROSITE-ProRule" id="PRU00284"/>
    </source>
</evidence>
<evidence type="ECO:0000256" key="4">
    <source>
        <dbReference type="ARBA" id="ARBA00022692"/>
    </source>
</evidence>
<dbReference type="AlphaFoldDB" id="A0A1E7Q5H8"/>
<feature type="domain" description="HAMP" evidence="12">
    <location>
        <begin position="347"/>
        <end position="401"/>
    </location>
</feature>
<sequence length="680" mass="74175">MGFLKLTTIRQKLLISIGSAVAVLLLLTSILVVNHLKNITQQQVNSDVASLVQQEALNVSSFFAQYGQVTRTFLESPHFINWYQQYPNRGTDLSQIAGYAAINNSFINVSQRDENILSAFFALDRTGEYFRENDRTGVDTTGPDAGDNRKGYFATKRPWYQQSLQQNRYFVNSPSADLTTGIISAVVQGPVYTAEGKLLGVGGIDLHINKVGDKIEAIRYQGQGLPVLLDDKGNIVHFSSQAGIKYLPNDPLAKFDDLDTNNQGFTELAAAAKENKAQRIEVHLQGKTYYAYSQPVSLDFPKMEWLVALLVPVELIDGPVQSATNWAIFLTLLILAIILAVVWLMTRMITSPLQQLINSMRDIASGNGDLTREINIDSQDEVGALANHFNQFIAKLRLLLLQTSEQANSVNNSSKMLSSVTEQTNHEIQQGNVQLENVSSAVHEMTATTQEISNNADHASSAANEAEQHALHGQQLSVAALNDMQQLAEHMAQAVSVVVGLAKESESIGTVVDVIKGIAEQTNLLALNAAIEAARAGEQGRGFAVVADEVRSLAARTQESTKDIRNMVEKLQLIAREAESSMQKGRAQTQTSTERAQTMQTALADISAAINNVKQQNSQIADATGQQTVTTEDINHNLMAITELMSRSAVHAKELAKEAATLSNAAKGLNTVVGEFKIKQ</sequence>
<dbReference type="OrthoDB" id="9781845at2"/>
<evidence type="ECO:0000256" key="10">
    <source>
        <dbReference type="SAM" id="Phobius"/>
    </source>
</evidence>
<dbReference type="SMART" id="SM00283">
    <property type="entry name" value="MA"/>
    <property type="match status" value="1"/>
</dbReference>
<keyword evidence="7 9" id="KW-0807">Transducer</keyword>
<keyword evidence="3" id="KW-0145">Chemotaxis</keyword>
<gene>
    <name evidence="13" type="ORF">BI198_06925</name>
</gene>
<organism evidence="13 14">
    <name type="scientific">Rheinheimera salexigens</name>
    <dbReference type="NCBI Taxonomy" id="1628148"/>
    <lineage>
        <taxon>Bacteria</taxon>
        <taxon>Pseudomonadati</taxon>
        <taxon>Pseudomonadota</taxon>
        <taxon>Gammaproteobacteria</taxon>
        <taxon>Chromatiales</taxon>
        <taxon>Chromatiaceae</taxon>
        <taxon>Rheinheimera</taxon>
    </lineage>
</organism>
<dbReference type="InterPro" id="IPR033479">
    <property type="entry name" value="dCache_1"/>
</dbReference>
<dbReference type="Pfam" id="PF00015">
    <property type="entry name" value="MCPsignal"/>
    <property type="match status" value="1"/>
</dbReference>
<evidence type="ECO:0000256" key="6">
    <source>
        <dbReference type="ARBA" id="ARBA00023136"/>
    </source>
</evidence>
<dbReference type="PROSITE" id="PS50885">
    <property type="entry name" value="HAMP"/>
    <property type="match status" value="1"/>
</dbReference>
<dbReference type="STRING" id="1628148.BI198_06925"/>
<evidence type="ECO:0000256" key="3">
    <source>
        <dbReference type="ARBA" id="ARBA00022500"/>
    </source>
</evidence>
<dbReference type="SUPFAM" id="SSF58104">
    <property type="entry name" value="Methyl-accepting chemotaxis protein (MCP) signaling domain"/>
    <property type="match status" value="1"/>
</dbReference>
<dbReference type="InterPro" id="IPR003660">
    <property type="entry name" value="HAMP_dom"/>
</dbReference>
<feature type="transmembrane region" description="Helical" evidence="10">
    <location>
        <begin position="12"/>
        <end position="33"/>
    </location>
</feature>
<protein>
    <recommendedName>
        <fullName evidence="15">Chemotaxis protein</fullName>
    </recommendedName>
</protein>
<evidence type="ECO:0008006" key="15">
    <source>
        <dbReference type="Google" id="ProtNLM"/>
    </source>
</evidence>
<dbReference type="InterPro" id="IPR004089">
    <property type="entry name" value="MCPsignal_dom"/>
</dbReference>
<comment type="caution">
    <text evidence="13">The sequence shown here is derived from an EMBL/GenBank/DDBJ whole genome shotgun (WGS) entry which is preliminary data.</text>
</comment>
<comment type="subcellular location">
    <subcellularLocation>
        <location evidence="1">Cell membrane</location>
        <topology evidence="1">Multi-pass membrane protein</topology>
    </subcellularLocation>
</comment>
<comment type="similarity">
    <text evidence="8">Belongs to the methyl-accepting chemotaxis (MCP) protein family.</text>
</comment>
<proteinExistence type="inferred from homology"/>
<dbReference type="Proteomes" id="UP000242258">
    <property type="component" value="Unassembled WGS sequence"/>
</dbReference>
<evidence type="ECO:0000256" key="8">
    <source>
        <dbReference type="ARBA" id="ARBA00029447"/>
    </source>
</evidence>
<evidence type="ECO:0000256" key="1">
    <source>
        <dbReference type="ARBA" id="ARBA00004651"/>
    </source>
</evidence>
<dbReference type="Pfam" id="PF00672">
    <property type="entry name" value="HAMP"/>
    <property type="match status" value="1"/>
</dbReference>
<dbReference type="EMBL" id="MKEK01000001">
    <property type="protein sequence ID" value="OEY69333.1"/>
    <property type="molecule type" value="Genomic_DNA"/>
</dbReference>
<keyword evidence="14" id="KW-1185">Reference proteome</keyword>
<dbReference type="GO" id="GO:0007165">
    <property type="term" value="P:signal transduction"/>
    <property type="evidence" value="ECO:0007669"/>
    <property type="project" value="UniProtKB-KW"/>
</dbReference>
<dbReference type="RefSeq" id="WP_070048899.1">
    <property type="nucleotide sequence ID" value="NZ_CBCSDO010000006.1"/>
</dbReference>
<reference evidence="14" key="1">
    <citation type="submission" date="2016-09" db="EMBL/GenBank/DDBJ databases">
        <authorList>
            <person name="Wan X."/>
            <person name="Hou S."/>
        </authorList>
    </citation>
    <scope>NUCLEOTIDE SEQUENCE [LARGE SCALE GENOMIC DNA]</scope>
    <source>
        <strain evidence="14">KH87</strain>
    </source>
</reference>
<dbReference type="PROSITE" id="PS50111">
    <property type="entry name" value="CHEMOTAXIS_TRANSDUC_2"/>
    <property type="match status" value="1"/>
</dbReference>
<feature type="domain" description="Methyl-accepting transducer" evidence="11">
    <location>
        <begin position="406"/>
        <end position="642"/>
    </location>
</feature>
<dbReference type="PANTHER" id="PTHR32089:SF119">
    <property type="entry name" value="METHYL-ACCEPTING CHEMOTAXIS PROTEIN CTPL"/>
    <property type="match status" value="1"/>
</dbReference>
<evidence type="ECO:0000313" key="14">
    <source>
        <dbReference type="Proteomes" id="UP000242258"/>
    </source>
</evidence>
<dbReference type="SMART" id="SM00304">
    <property type="entry name" value="HAMP"/>
    <property type="match status" value="1"/>
</dbReference>
<dbReference type="Gene3D" id="3.30.450.20">
    <property type="entry name" value="PAS domain"/>
    <property type="match status" value="1"/>
</dbReference>
<evidence type="ECO:0000256" key="5">
    <source>
        <dbReference type="ARBA" id="ARBA00022989"/>
    </source>
</evidence>
<dbReference type="InterPro" id="IPR004090">
    <property type="entry name" value="Chemotax_Me-accpt_rcpt"/>
</dbReference>
<dbReference type="Pfam" id="PF02743">
    <property type="entry name" value="dCache_1"/>
    <property type="match status" value="1"/>
</dbReference>
<evidence type="ECO:0000259" key="11">
    <source>
        <dbReference type="PROSITE" id="PS50111"/>
    </source>
</evidence>
<dbReference type="CDD" id="cd11386">
    <property type="entry name" value="MCP_signal"/>
    <property type="match status" value="1"/>
</dbReference>
<keyword evidence="6 10" id="KW-0472">Membrane</keyword>
<keyword evidence="2" id="KW-1003">Cell membrane</keyword>